<dbReference type="InterPro" id="IPR006204">
    <property type="entry name" value="GHMP_kinase_N_dom"/>
</dbReference>
<evidence type="ECO:0000259" key="10">
    <source>
        <dbReference type="Pfam" id="PF00288"/>
    </source>
</evidence>
<dbReference type="PANTHER" id="PTHR43527">
    <property type="entry name" value="4-DIPHOSPHOCYTIDYL-2-C-METHYL-D-ERYTHRITOL KINASE, CHLOROPLASTIC"/>
    <property type="match status" value="1"/>
</dbReference>
<dbReference type="InterPro" id="IPR036554">
    <property type="entry name" value="GHMP_kinase_C_sf"/>
</dbReference>
<dbReference type="InterPro" id="IPR014721">
    <property type="entry name" value="Ribsml_uS5_D2-typ_fold_subgr"/>
</dbReference>
<dbReference type="NCBIfam" id="NF011202">
    <property type="entry name" value="PRK14608.1"/>
    <property type="match status" value="1"/>
</dbReference>
<evidence type="ECO:0000256" key="6">
    <source>
        <dbReference type="ARBA" id="ARBA00022777"/>
    </source>
</evidence>
<comment type="similarity">
    <text evidence="1 9">Belongs to the GHMP kinase family. IspE subfamily.</text>
</comment>
<dbReference type="HOGENOM" id="CLU_053057_1_1_9"/>
<proteinExistence type="inferred from homology"/>
<keyword evidence="4 9" id="KW-0808">Transferase</keyword>
<dbReference type="GO" id="GO:0050515">
    <property type="term" value="F:4-(cytidine 5'-diphospho)-2-C-methyl-D-erythritol kinase activity"/>
    <property type="evidence" value="ECO:0007669"/>
    <property type="project" value="UniProtKB-UniRule"/>
</dbReference>
<dbReference type="GO" id="GO:0005524">
    <property type="term" value="F:ATP binding"/>
    <property type="evidence" value="ECO:0007669"/>
    <property type="project" value="UniProtKB-UniRule"/>
</dbReference>
<dbReference type="InterPro" id="IPR004424">
    <property type="entry name" value="IspE"/>
</dbReference>
<dbReference type="STRING" id="887929.HMP0721_1332"/>
<dbReference type="AlphaFoldDB" id="E6MH47"/>
<dbReference type="GO" id="GO:0016114">
    <property type="term" value="P:terpenoid biosynthetic process"/>
    <property type="evidence" value="ECO:0007669"/>
    <property type="project" value="UniProtKB-UniRule"/>
</dbReference>
<feature type="domain" description="GHMP kinase C-terminal" evidence="11">
    <location>
        <begin position="244"/>
        <end position="315"/>
    </location>
</feature>
<gene>
    <name evidence="9 12" type="primary">ispE</name>
    <name evidence="12" type="ORF">HMP0721_1332</name>
</gene>
<evidence type="ECO:0000256" key="2">
    <source>
        <dbReference type="ARBA" id="ARBA00012052"/>
    </source>
</evidence>
<dbReference type="Gene3D" id="3.30.230.10">
    <property type="match status" value="1"/>
</dbReference>
<dbReference type="SUPFAM" id="SSF55060">
    <property type="entry name" value="GHMP Kinase, C-terminal domain"/>
    <property type="match status" value="1"/>
</dbReference>
<dbReference type="OrthoDB" id="9809438at2"/>
<evidence type="ECO:0000313" key="12">
    <source>
        <dbReference type="EMBL" id="EFV01937.1"/>
    </source>
</evidence>
<feature type="domain" description="GHMP kinase N-terminal" evidence="10">
    <location>
        <begin position="111"/>
        <end position="186"/>
    </location>
</feature>
<sequence>MNLDGRPKMVKNRQKRGADADEKSAQAACFLKCLCYTCIQYHYAYGVIMITIKAPAKINLALQVTGKRADGYHLMRMVNFSADHCDVLTLAPAPELSLSCDHAAVPTGDDNLIMQVARRLQKKFGVARGARMHLTKQIPMQAGLAGGSADAAAALRGLSALWELPLAEADLFAFGAAIGADIPYCCVNRPALVSGIGERVEPLAHFPKFSILGVKPPIDIPTPWAFARLDAAGDAREDTTDKLLAALASEDLGAAGRWAANAFEPVIFEAYPEIRTIRDRLLAAGARFAVMSGSGSTVIGYFKTTAEARAARPAFEAGRQVFTAEIYRPEG</sequence>
<dbReference type="Proteomes" id="UP000004754">
    <property type="component" value="Unassembled WGS sequence"/>
</dbReference>
<dbReference type="PIRSF" id="PIRSF010376">
    <property type="entry name" value="IspE"/>
    <property type="match status" value="1"/>
</dbReference>
<dbReference type="InterPro" id="IPR013750">
    <property type="entry name" value="GHMP_kinase_C_dom"/>
</dbReference>
<evidence type="ECO:0000259" key="11">
    <source>
        <dbReference type="Pfam" id="PF08544"/>
    </source>
</evidence>
<feature type="active site" evidence="9">
    <location>
        <position position="57"/>
    </location>
</feature>
<accession>E6MH47</accession>
<organism evidence="12 13">
    <name type="scientific">Pseudoramibacter alactolyticus ATCC 23263</name>
    <dbReference type="NCBI Taxonomy" id="887929"/>
    <lineage>
        <taxon>Bacteria</taxon>
        <taxon>Bacillati</taxon>
        <taxon>Bacillota</taxon>
        <taxon>Clostridia</taxon>
        <taxon>Eubacteriales</taxon>
        <taxon>Eubacteriaceae</taxon>
        <taxon>Pseudoramibacter</taxon>
    </lineage>
</organism>
<dbReference type="Pfam" id="PF00288">
    <property type="entry name" value="GHMP_kinases_N"/>
    <property type="match status" value="1"/>
</dbReference>
<evidence type="ECO:0000256" key="4">
    <source>
        <dbReference type="ARBA" id="ARBA00022679"/>
    </source>
</evidence>
<dbReference type="HAMAP" id="MF_00061">
    <property type="entry name" value="IspE"/>
    <property type="match status" value="1"/>
</dbReference>
<reference evidence="12 13" key="1">
    <citation type="submission" date="2010-12" db="EMBL/GenBank/DDBJ databases">
        <authorList>
            <person name="Muzny D."/>
            <person name="Qin X."/>
            <person name="Deng J."/>
            <person name="Jiang H."/>
            <person name="Liu Y."/>
            <person name="Qu J."/>
            <person name="Song X.-Z."/>
            <person name="Zhang L."/>
            <person name="Thornton R."/>
            <person name="Coyle M."/>
            <person name="Francisco L."/>
            <person name="Jackson L."/>
            <person name="Javaid M."/>
            <person name="Korchina V."/>
            <person name="Kovar C."/>
            <person name="Mata R."/>
            <person name="Mathew T."/>
            <person name="Ngo R."/>
            <person name="Nguyen L."/>
            <person name="Nguyen N."/>
            <person name="Okwuonu G."/>
            <person name="Ongeri F."/>
            <person name="Pham C."/>
            <person name="Simmons D."/>
            <person name="Wilczek-Boney K."/>
            <person name="Hale W."/>
            <person name="Jakkamsetti A."/>
            <person name="Pham P."/>
            <person name="Ruth R."/>
            <person name="San Lucas F."/>
            <person name="Warren J."/>
            <person name="Zhang J."/>
            <person name="Zhao Z."/>
            <person name="Zhou C."/>
            <person name="Zhu D."/>
            <person name="Lee S."/>
            <person name="Bess C."/>
            <person name="Blankenburg K."/>
            <person name="Forbes L."/>
            <person name="Fu Q."/>
            <person name="Gubbala S."/>
            <person name="Hirani K."/>
            <person name="Jayaseelan J.C."/>
            <person name="Lara F."/>
            <person name="Munidasa M."/>
            <person name="Palculict T."/>
            <person name="Patil S."/>
            <person name="Pu L.-L."/>
            <person name="Saada N."/>
            <person name="Tang L."/>
            <person name="Weissenberger G."/>
            <person name="Zhu Y."/>
            <person name="Hemphill L."/>
            <person name="Shang Y."/>
            <person name="Youmans B."/>
            <person name="Ayvaz T."/>
            <person name="Ross M."/>
            <person name="Santibanez J."/>
            <person name="Aqrawi P."/>
            <person name="Gross S."/>
            <person name="Joshi V."/>
            <person name="Fowler G."/>
            <person name="Nazareth L."/>
            <person name="Reid J."/>
            <person name="Worley K."/>
            <person name="Petrosino J."/>
            <person name="Highlander S."/>
            <person name="Gibbs R."/>
        </authorList>
    </citation>
    <scope>NUCLEOTIDE SEQUENCE [LARGE SCALE GENOMIC DNA]</scope>
    <source>
        <strain evidence="12 13">ATCC 23263</strain>
    </source>
</reference>
<dbReference type="Pfam" id="PF08544">
    <property type="entry name" value="GHMP_kinases_C"/>
    <property type="match status" value="1"/>
</dbReference>
<dbReference type="EC" id="2.7.1.148" evidence="2 9"/>
<comment type="function">
    <text evidence="9">Catalyzes the phosphorylation of the position 2 hydroxy group of 4-diphosphocytidyl-2C-methyl-D-erythritol.</text>
</comment>
<protein>
    <recommendedName>
        <fullName evidence="3 9">4-diphosphocytidyl-2-C-methyl-D-erythritol kinase</fullName>
        <shortName evidence="9">CMK</shortName>
        <ecNumber evidence="2 9">2.7.1.148</ecNumber>
    </recommendedName>
    <alternativeName>
        <fullName evidence="8 9">4-(cytidine-5'-diphospho)-2-C-methyl-D-erythritol kinase</fullName>
    </alternativeName>
</protein>
<dbReference type="InterPro" id="IPR020568">
    <property type="entry name" value="Ribosomal_Su5_D2-typ_SF"/>
</dbReference>
<comment type="pathway">
    <text evidence="9">Isoprenoid biosynthesis; isopentenyl diphosphate biosynthesis via DXP pathway; isopentenyl diphosphate from 1-deoxy-D-xylulose 5-phosphate: step 3/6.</text>
</comment>
<comment type="catalytic activity">
    <reaction evidence="9">
        <text>4-CDP-2-C-methyl-D-erythritol + ATP = 4-CDP-2-C-methyl-D-erythritol 2-phosphate + ADP + H(+)</text>
        <dbReference type="Rhea" id="RHEA:18437"/>
        <dbReference type="ChEBI" id="CHEBI:15378"/>
        <dbReference type="ChEBI" id="CHEBI:30616"/>
        <dbReference type="ChEBI" id="CHEBI:57823"/>
        <dbReference type="ChEBI" id="CHEBI:57919"/>
        <dbReference type="ChEBI" id="CHEBI:456216"/>
        <dbReference type="EC" id="2.7.1.148"/>
    </reaction>
</comment>
<evidence type="ECO:0000313" key="13">
    <source>
        <dbReference type="Proteomes" id="UP000004754"/>
    </source>
</evidence>
<name>E6MH47_9FIRM</name>
<dbReference type="EMBL" id="AEQN01000016">
    <property type="protein sequence ID" value="EFV01937.1"/>
    <property type="molecule type" value="Genomic_DNA"/>
</dbReference>
<evidence type="ECO:0000256" key="1">
    <source>
        <dbReference type="ARBA" id="ARBA00009684"/>
    </source>
</evidence>
<dbReference type="Gene3D" id="3.30.70.890">
    <property type="entry name" value="GHMP kinase, C-terminal domain"/>
    <property type="match status" value="1"/>
</dbReference>
<evidence type="ECO:0000256" key="9">
    <source>
        <dbReference type="HAMAP-Rule" id="MF_00061"/>
    </source>
</evidence>
<evidence type="ECO:0000256" key="3">
    <source>
        <dbReference type="ARBA" id="ARBA00017473"/>
    </source>
</evidence>
<feature type="binding site" evidence="9">
    <location>
        <begin position="139"/>
        <end position="149"/>
    </location>
    <ligand>
        <name>ATP</name>
        <dbReference type="ChEBI" id="CHEBI:30616"/>
    </ligand>
</feature>
<feature type="active site" evidence="9">
    <location>
        <position position="181"/>
    </location>
</feature>
<dbReference type="UniPathway" id="UPA00056">
    <property type="reaction ID" value="UER00094"/>
</dbReference>
<keyword evidence="5 9" id="KW-0547">Nucleotide-binding</keyword>
<evidence type="ECO:0000256" key="5">
    <source>
        <dbReference type="ARBA" id="ARBA00022741"/>
    </source>
</evidence>
<keyword evidence="9" id="KW-0414">Isoprene biosynthesis</keyword>
<evidence type="ECO:0000256" key="8">
    <source>
        <dbReference type="ARBA" id="ARBA00032554"/>
    </source>
</evidence>
<dbReference type="eggNOG" id="COG1947">
    <property type="taxonomic scope" value="Bacteria"/>
</dbReference>
<dbReference type="NCBIfam" id="TIGR00154">
    <property type="entry name" value="ispE"/>
    <property type="match status" value="1"/>
</dbReference>
<keyword evidence="13" id="KW-1185">Reference proteome</keyword>
<keyword evidence="7 9" id="KW-0067">ATP-binding</keyword>
<dbReference type="SUPFAM" id="SSF54211">
    <property type="entry name" value="Ribosomal protein S5 domain 2-like"/>
    <property type="match status" value="1"/>
</dbReference>
<keyword evidence="6 9" id="KW-0418">Kinase</keyword>
<evidence type="ECO:0000256" key="7">
    <source>
        <dbReference type="ARBA" id="ARBA00022840"/>
    </source>
</evidence>
<dbReference type="GO" id="GO:0019288">
    <property type="term" value="P:isopentenyl diphosphate biosynthetic process, methylerythritol 4-phosphate pathway"/>
    <property type="evidence" value="ECO:0007669"/>
    <property type="project" value="UniProtKB-UniRule"/>
</dbReference>
<comment type="caution">
    <text evidence="12">The sequence shown here is derived from an EMBL/GenBank/DDBJ whole genome shotgun (WGS) entry which is preliminary data.</text>
</comment>
<dbReference type="PANTHER" id="PTHR43527:SF2">
    <property type="entry name" value="4-DIPHOSPHOCYTIDYL-2-C-METHYL-D-ERYTHRITOL KINASE, CHLOROPLASTIC"/>
    <property type="match status" value="1"/>
</dbReference>